<dbReference type="Pfam" id="PF19337">
    <property type="entry name" value="BAMBI_C"/>
    <property type="match status" value="1"/>
</dbReference>
<dbReference type="InterPro" id="IPR045806">
    <property type="entry name" value="BAMBI_C"/>
</dbReference>
<keyword evidence="5" id="KW-1185">Reference proteome</keyword>
<evidence type="ECO:0000256" key="2">
    <source>
        <dbReference type="SAM" id="Phobius"/>
    </source>
</evidence>
<accession>A0AAE1CX82</accession>
<evidence type="ECO:0000256" key="1">
    <source>
        <dbReference type="SAM" id="MobiDB-lite"/>
    </source>
</evidence>
<evidence type="ECO:0000313" key="5">
    <source>
        <dbReference type="Proteomes" id="UP001283361"/>
    </source>
</evidence>
<feature type="domain" description="BMP and activin membrane-bound inhibitor C-terminal" evidence="3">
    <location>
        <begin position="30"/>
        <end position="84"/>
    </location>
</feature>
<feature type="compositionally biased region" description="Polar residues" evidence="1">
    <location>
        <begin position="272"/>
        <end position="290"/>
    </location>
</feature>
<feature type="transmembrane region" description="Helical" evidence="2">
    <location>
        <begin position="35"/>
        <end position="63"/>
    </location>
</feature>
<keyword evidence="2" id="KW-0472">Membrane</keyword>
<reference evidence="4" key="1">
    <citation type="journal article" date="2023" name="G3 (Bethesda)">
        <title>A reference genome for the long-term kleptoplast-retaining sea slug Elysia crispata morphotype clarki.</title>
        <authorList>
            <person name="Eastman K.E."/>
            <person name="Pendleton A.L."/>
            <person name="Shaikh M.A."/>
            <person name="Suttiyut T."/>
            <person name="Ogas R."/>
            <person name="Tomko P."/>
            <person name="Gavelis G."/>
            <person name="Widhalm J.R."/>
            <person name="Wisecaver J.H."/>
        </authorList>
    </citation>
    <scope>NUCLEOTIDE SEQUENCE</scope>
    <source>
        <strain evidence="4">ECLA1</strain>
    </source>
</reference>
<evidence type="ECO:0000313" key="4">
    <source>
        <dbReference type="EMBL" id="KAK3741314.1"/>
    </source>
</evidence>
<feature type="compositionally biased region" description="Low complexity" evidence="1">
    <location>
        <begin position="246"/>
        <end position="271"/>
    </location>
</feature>
<gene>
    <name evidence="4" type="ORF">RRG08_034359</name>
</gene>
<dbReference type="AlphaFoldDB" id="A0AAE1CX82"/>
<keyword evidence="2" id="KW-0812">Transmembrane</keyword>
<dbReference type="Proteomes" id="UP001283361">
    <property type="component" value="Unassembled WGS sequence"/>
</dbReference>
<sequence>MSLFPCGASKIDEGSVYARDHHSARRRDDDADRDLWFKAAVIAVPIAGGFILVLLVLLAVRMLRSDSTRHRRLIQIRRERSLTKAQMYISEHFMGDMSSTSGMKSKLQHCSLFSEKPHSHRGSYSVYSEKMPPSSGSSARGGSGGGSVVAGGSTENSHACSSSGNVIFKNSSNSSSSGGHNNRGGFSSDICCTDERPCCGGLCSVQRETQIRHCETCNNKRRSMSSYNTNCRCSKTCHSNPPDCGSSPKSTSDSKTSISSSSSSIEGLSASRQPKSSHVQQTHYSSSTDLPINLEDGVVYRDKSEISAHHNAPPINCDHHNVRTAHSQTPQHPHAQQYRTVVAHWDKTNHRAPTAVV</sequence>
<proteinExistence type="predicted"/>
<protein>
    <recommendedName>
        <fullName evidence="3">BMP and activin membrane-bound inhibitor C-terminal domain-containing protein</fullName>
    </recommendedName>
</protein>
<dbReference type="EMBL" id="JAWDGP010006429">
    <property type="protein sequence ID" value="KAK3741314.1"/>
    <property type="molecule type" value="Genomic_DNA"/>
</dbReference>
<feature type="region of interest" description="Disordered" evidence="1">
    <location>
        <begin position="238"/>
        <end position="290"/>
    </location>
</feature>
<keyword evidence="2" id="KW-1133">Transmembrane helix</keyword>
<name>A0AAE1CX82_9GAST</name>
<evidence type="ECO:0000259" key="3">
    <source>
        <dbReference type="Pfam" id="PF19337"/>
    </source>
</evidence>
<feature type="compositionally biased region" description="Gly residues" evidence="1">
    <location>
        <begin position="139"/>
        <end position="149"/>
    </location>
</feature>
<comment type="caution">
    <text evidence="4">The sequence shown here is derived from an EMBL/GenBank/DDBJ whole genome shotgun (WGS) entry which is preliminary data.</text>
</comment>
<feature type="region of interest" description="Disordered" evidence="1">
    <location>
        <begin position="116"/>
        <end position="150"/>
    </location>
</feature>
<organism evidence="4 5">
    <name type="scientific">Elysia crispata</name>
    <name type="common">lettuce slug</name>
    <dbReference type="NCBI Taxonomy" id="231223"/>
    <lineage>
        <taxon>Eukaryota</taxon>
        <taxon>Metazoa</taxon>
        <taxon>Spiralia</taxon>
        <taxon>Lophotrochozoa</taxon>
        <taxon>Mollusca</taxon>
        <taxon>Gastropoda</taxon>
        <taxon>Heterobranchia</taxon>
        <taxon>Euthyneura</taxon>
        <taxon>Panpulmonata</taxon>
        <taxon>Sacoglossa</taxon>
        <taxon>Placobranchoidea</taxon>
        <taxon>Plakobranchidae</taxon>
        <taxon>Elysia</taxon>
    </lineage>
</organism>